<dbReference type="Gene3D" id="3.40.50.300">
    <property type="entry name" value="P-loop containing nucleotide triphosphate hydrolases"/>
    <property type="match status" value="2"/>
</dbReference>
<dbReference type="Pfam" id="PF00271">
    <property type="entry name" value="Helicase_C"/>
    <property type="match status" value="1"/>
</dbReference>
<dbReference type="PROSITE" id="PS51192">
    <property type="entry name" value="HELICASE_ATP_BIND_1"/>
    <property type="match status" value="1"/>
</dbReference>
<dbReference type="SMART" id="SM00487">
    <property type="entry name" value="DEXDc"/>
    <property type="match status" value="1"/>
</dbReference>
<evidence type="ECO:0008006" key="12">
    <source>
        <dbReference type="Google" id="ProtNLM"/>
    </source>
</evidence>
<keyword evidence="4 6" id="KW-0067">ATP-binding</keyword>
<evidence type="ECO:0000256" key="2">
    <source>
        <dbReference type="ARBA" id="ARBA00022801"/>
    </source>
</evidence>
<dbReference type="CDD" id="cd00268">
    <property type="entry name" value="DEADc"/>
    <property type="match status" value="1"/>
</dbReference>
<feature type="compositionally biased region" description="Basic and acidic residues" evidence="7">
    <location>
        <begin position="656"/>
        <end position="665"/>
    </location>
</feature>
<dbReference type="InterPro" id="IPR014001">
    <property type="entry name" value="Helicase_ATP-bd"/>
</dbReference>
<evidence type="ECO:0000256" key="1">
    <source>
        <dbReference type="ARBA" id="ARBA00022741"/>
    </source>
</evidence>
<dbReference type="InterPro" id="IPR044742">
    <property type="entry name" value="DEAD/DEAH_RhlB"/>
</dbReference>
<dbReference type="GO" id="GO:0016787">
    <property type="term" value="F:hydrolase activity"/>
    <property type="evidence" value="ECO:0007669"/>
    <property type="project" value="UniProtKB-KW"/>
</dbReference>
<evidence type="ECO:0000259" key="9">
    <source>
        <dbReference type="PROSITE" id="PS51194"/>
    </source>
</evidence>
<evidence type="ECO:0000256" key="4">
    <source>
        <dbReference type="ARBA" id="ARBA00022840"/>
    </source>
</evidence>
<sequence>MIFSKDIAVTQFEGILPPLSDALVKKGYTELTPVQLDVSDPALAESDLLVSAQTGSGKTVAFGLAIAPTILGDALRFERADAPLTLIVAPTRELALQVRREFEWLYAETGARIASCVGGMDMRTERRELDQGAHIVVGTPGRLRDHIARKSLRMDQMRAIVLDEADEMLDLGFRDDLEFILGEAPEERRTLMFSATVPRQIADLARNFQKDAKRVATASEAKQHVDIDYQALVCAAPDRENAIINLLRFHEPETAIVFCGTRVTVNHLTARFTNRGFRVVALSGELSQAERSHALQAMRDGRAQVCVATDVAARGIDLPGLNLVVHADLPQNQEALLHRSGRTGRAGQKGISALIVPKNQRGKAERLLKWAKVTANWGTPPSASDVRAKDDERLIASFKTEEVVGEEAVVAALLEGNTPEQIASAYIAQYRSLRTSPEELREVGGVDAPTENRGFASSVWLSLNVGREQRAEPRWLIPLLCKAGGITKREIGAIKMVPNETYVELDATIADRFFAALGKDNILEEDVKATKLDKVPDVARSGHSGARPSFGDKPRGGPRPDRGPREERAPRSDSHRKPHDGANGYKGNKPEGKYEGKPAGKYEGKKPEGKYEGKPAGKYEGNKPEGKYEGKPAGKYEGKPAGKYAGKPAGKYAGNTDDKPRKPRAEGASGADFKPKFGGSADSGPKRGGPAGKPAGGPKKPGPPAGFDPKDTSQKLRHKATGKGKFAKPRKPVK</sequence>
<accession>A0A126V6M7</accession>
<keyword evidence="1 6" id="KW-0547">Nucleotide-binding</keyword>
<name>A0A126V6M7_9RHOB</name>
<dbReference type="PROSITE" id="PS51194">
    <property type="entry name" value="HELICASE_CTER"/>
    <property type="match status" value="1"/>
</dbReference>
<dbReference type="SMART" id="SM00490">
    <property type="entry name" value="HELICc"/>
    <property type="match status" value="1"/>
</dbReference>
<dbReference type="AlphaFoldDB" id="A0A126V6M7"/>
<dbReference type="SUPFAM" id="SSF52540">
    <property type="entry name" value="P-loop containing nucleoside triphosphate hydrolases"/>
    <property type="match status" value="1"/>
</dbReference>
<feature type="compositionally biased region" description="Basic residues" evidence="7">
    <location>
        <begin position="715"/>
        <end position="734"/>
    </location>
</feature>
<keyword evidence="3 6" id="KW-0347">Helicase</keyword>
<dbReference type="PANTHER" id="PTHR47959:SF1">
    <property type="entry name" value="ATP-DEPENDENT RNA HELICASE DBPA"/>
    <property type="match status" value="1"/>
</dbReference>
<dbReference type="InterPro" id="IPR011545">
    <property type="entry name" value="DEAD/DEAH_box_helicase_dom"/>
</dbReference>
<evidence type="ECO:0000256" key="6">
    <source>
        <dbReference type="RuleBase" id="RU000492"/>
    </source>
</evidence>
<dbReference type="STRING" id="1579316.RC74_10660"/>
<dbReference type="Proteomes" id="UP000070371">
    <property type="component" value="Chromosome"/>
</dbReference>
<dbReference type="InterPro" id="IPR012677">
    <property type="entry name" value="Nucleotide-bd_a/b_plait_sf"/>
</dbReference>
<dbReference type="PANTHER" id="PTHR47959">
    <property type="entry name" value="ATP-DEPENDENT RNA HELICASE RHLE-RELATED"/>
    <property type="match status" value="1"/>
</dbReference>
<dbReference type="GO" id="GO:0005829">
    <property type="term" value="C:cytosol"/>
    <property type="evidence" value="ECO:0007669"/>
    <property type="project" value="TreeGrafter"/>
</dbReference>
<reference evidence="10 11" key="1">
    <citation type="submission" date="2016-02" db="EMBL/GenBank/DDBJ databases">
        <title>Complete genome sequence of Halocynthiibacter arcticus PAMC 20958t from arctic marine sediment.</title>
        <authorList>
            <person name="Lee Y.M."/>
            <person name="Baek K."/>
            <person name="Lee H.K."/>
            <person name="Shin S.C."/>
        </authorList>
    </citation>
    <scope>NUCLEOTIDE SEQUENCE [LARGE SCALE GENOMIC DNA]</scope>
    <source>
        <strain evidence="10">PAMC 20958</strain>
    </source>
</reference>
<feature type="compositionally biased region" description="Gly residues" evidence="7">
    <location>
        <begin position="686"/>
        <end position="695"/>
    </location>
</feature>
<dbReference type="GO" id="GO:0005524">
    <property type="term" value="F:ATP binding"/>
    <property type="evidence" value="ECO:0007669"/>
    <property type="project" value="UniProtKB-KW"/>
</dbReference>
<dbReference type="PROSITE" id="PS00039">
    <property type="entry name" value="DEAD_ATP_HELICASE"/>
    <property type="match status" value="1"/>
</dbReference>
<evidence type="ECO:0000313" key="11">
    <source>
        <dbReference type="Proteomes" id="UP000070371"/>
    </source>
</evidence>
<comment type="similarity">
    <text evidence="5 6">Belongs to the DEAD box helicase family.</text>
</comment>
<evidence type="ECO:0000259" key="8">
    <source>
        <dbReference type="PROSITE" id="PS51192"/>
    </source>
</evidence>
<feature type="domain" description="Helicase C-terminal" evidence="9">
    <location>
        <begin position="242"/>
        <end position="387"/>
    </location>
</feature>
<dbReference type="InterPro" id="IPR001650">
    <property type="entry name" value="Helicase_C-like"/>
</dbReference>
<dbReference type="CDD" id="cd18787">
    <property type="entry name" value="SF2_C_DEAD"/>
    <property type="match status" value="1"/>
</dbReference>
<dbReference type="InterPro" id="IPR000629">
    <property type="entry name" value="RNA-helicase_DEAD-box_CS"/>
</dbReference>
<dbReference type="InterPro" id="IPR027417">
    <property type="entry name" value="P-loop_NTPase"/>
</dbReference>
<dbReference type="GO" id="GO:0003676">
    <property type="term" value="F:nucleic acid binding"/>
    <property type="evidence" value="ECO:0007669"/>
    <property type="project" value="InterPro"/>
</dbReference>
<keyword evidence="2 6" id="KW-0378">Hydrolase</keyword>
<feature type="compositionally biased region" description="Basic and acidic residues" evidence="7">
    <location>
        <begin position="588"/>
        <end position="640"/>
    </location>
</feature>
<dbReference type="InterPro" id="IPR005580">
    <property type="entry name" value="DbpA/CsdA_RNA-bd_dom"/>
</dbReference>
<dbReference type="CDD" id="cd12252">
    <property type="entry name" value="RRM_DbpA"/>
    <property type="match status" value="1"/>
</dbReference>
<proteinExistence type="inferred from homology"/>
<gene>
    <name evidence="10" type="ORF">RC74_10660</name>
</gene>
<dbReference type="Pfam" id="PF00270">
    <property type="entry name" value="DEAD"/>
    <property type="match status" value="1"/>
</dbReference>
<dbReference type="Pfam" id="PF03880">
    <property type="entry name" value="DbpA"/>
    <property type="match status" value="1"/>
</dbReference>
<evidence type="ECO:0000256" key="3">
    <source>
        <dbReference type="ARBA" id="ARBA00022806"/>
    </source>
</evidence>
<organism evidence="10 11">
    <name type="scientific">Falsihalocynthiibacter arcticus</name>
    <dbReference type="NCBI Taxonomy" id="1579316"/>
    <lineage>
        <taxon>Bacteria</taxon>
        <taxon>Pseudomonadati</taxon>
        <taxon>Pseudomonadota</taxon>
        <taxon>Alphaproteobacteria</taxon>
        <taxon>Rhodobacterales</taxon>
        <taxon>Roseobacteraceae</taxon>
        <taxon>Falsihalocynthiibacter</taxon>
    </lineage>
</organism>
<evidence type="ECO:0000256" key="5">
    <source>
        <dbReference type="ARBA" id="ARBA00038437"/>
    </source>
</evidence>
<feature type="domain" description="Helicase ATP-binding" evidence="8">
    <location>
        <begin position="39"/>
        <end position="215"/>
    </location>
</feature>
<dbReference type="GO" id="GO:0003724">
    <property type="term" value="F:RNA helicase activity"/>
    <property type="evidence" value="ECO:0007669"/>
    <property type="project" value="UniProtKB-ARBA"/>
</dbReference>
<dbReference type="KEGG" id="hat:RC74_10660"/>
<evidence type="ECO:0000256" key="7">
    <source>
        <dbReference type="SAM" id="MobiDB-lite"/>
    </source>
</evidence>
<dbReference type="RefSeq" id="WP_052274684.1">
    <property type="nucleotide sequence ID" value="NZ_CP014327.1"/>
</dbReference>
<dbReference type="EMBL" id="CP014327">
    <property type="protein sequence ID" value="AML53625.1"/>
    <property type="molecule type" value="Genomic_DNA"/>
</dbReference>
<feature type="compositionally biased region" description="Basic and acidic residues" evidence="7">
    <location>
        <begin position="550"/>
        <end position="575"/>
    </location>
</feature>
<feature type="region of interest" description="Disordered" evidence="7">
    <location>
        <begin position="534"/>
        <end position="734"/>
    </location>
</feature>
<dbReference type="InterPro" id="IPR050079">
    <property type="entry name" value="DEAD_box_RNA_helicase"/>
</dbReference>
<protein>
    <recommendedName>
        <fullName evidence="12">DEAD/DEAH box helicase</fullName>
    </recommendedName>
</protein>
<dbReference type="Gene3D" id="3.30.70.330">
    <property type="match status" value="1"/>
</dbReference>
<evidence type="ECO:0000313" key="10">
    <source>
        <dbReference type="EMBL" id="AML53625.1"/>
    </source>
</evidence>
<keyword evidence="11" id="KW-1185">Reference proteome</keyword>